<protein>
    <submittedName>
        <fullName evidence="1">Uncharacterized protein</fullName>
    </submittedName>
</protein>
<sequence>MKCGSLPGSIFYLTNPRDKARRDITTIICLFAQRHKILPGAHLELARWKGQNSALLFMGQARTRQQTLDKLTKV</sequence>
<dbReference type="EMBL" id="QVRA01000057">
    <property type="protein sequence ID" value="RJG50361.1"/>
    <property type="molecule type" value="Genomic_DNA"/>
</dbReference>
<evidence type="ECO:0000313" key="2">
    <source>
        <dbReference type="Proteomes" id="UP000283469"/>
    </source>
</evidence>
<comment type="caution">
    <text evidence="1">The sequence shown here is derived from an EMBL/GenBank/DDBJ whole genome shotgun (WGS) entry which is preliminary data.</text>
</comment>
<dbReference type="Proteomes" id="UP000283469">
    <property type="component" value="Unassembled WGS sequence"/>
</dbReference>
<proteinExistence type="predicted"/>
<organism evidence="1 2">
    <name type="scientific">Sphingobium terrigena</name>
    <dbReference type="NCBI Taxonomy" id="2304063"/>
    <lineage>
        <taxon>Bacteria</taxon>
        <taxon>Pseudomonadati</taxon>
        <taxon>Pseudomonadota</taxon>
        <taxon>Alphaproteobacteria</taxon>
        <taxon>Sphingomonadales</taxon>
        <taxon>Sphingomonadaceae</taxon>
        <taxon>Sphingobium</taxon>
    </lineage>
</organism>
<accession>A0A418YI72</accession>
<keyword evidence="2" id="KW-1185">Reference proteome</keyword>
<gene>
    <name evidence="1" type="ORF">D0Z70_23925</name>
</gene>
<evidence type="ECO:0000313" key="1">
    <source>
        <dbReference type="EMBL" id="RJG50361.1"/>
    </source>
</evidence>
<dbReference type="AlphaFoldDB" id="A0A418YI72"/>
<reference evidence="1 2" key="1">
    <citation type="submission" date="2018-08" db="EMBL/GenBank/DDBJ databases">
        <title>Sphingobium sp. EO9.</title>
        <authorList>
            <person name="Park Y."/>
            <person name="Kim K.H."/>
            <person name="Jeon C.O."/>
        </authorList>
    </citation>
    <scope>NUCLEOTIDE SEQUENCE [LARGE SCALE GENOMIC DNA]</scope>
    <source>
        <strain evidence="1 2">EO9</strain>
    </source>
</reference>
<name>A0A418YI72_9SPHN</name>